<dbReference type="EMBL" id="MU151086">
    <property type="protein sequence ID" value="KAF9451395.1"/>
    <property type="molecule type" value="Genomic_DNA"/>
</dbReference>
<accession>A0A9P5XIL0</accession>
<organism evidence="2 3">
    <name type="scientific">Macrolepiota fuliginosa MF-IS2</name>
    <dbReference type="NCBI Taxonomy" id="1400762"/>
    <lineage>
        <taxon>Eukaryota</taxon>
        <taxon>Fungi</taxon>
        <taxon>Dikarya</taxon>
        <taxon>Basidiomycota</taxon>
        <taxon>Agaricomycotina</taxon>
        <taxon>Agaricomycetes</taxon>
        <taxon>Agaricomycetidae</taxon>
        <taxon>Agaricales</taxon>
        <taxon>Agaricineae</taxon>
        <taxon>Agaricaceae</taxon>
        <taxon>Macrolepiota</taxon>
    </lineage>
</organism>
<proteinExistence type="predicted"/>
<dbReference type="Proteomes" id="UP000807342">
    <property type="component" value="Unassembled WGS sequence"/>
</dbReference>
<keyword evidence="1" id="KW-0472">Membrane</keyword>
<evidence type="ECO:0000313" key="3">
    <source>
        <dbReference type="Proteomes" id="UP000807342"/>
    </source>
</evidence>
<protein>
    <submittedName>
        <fullName evidence="2">Uncharacterized protein</fullName>
    </submittedName>
</protein>
<keyword evidence="3" id="KW-1185">Reference proteome</keyword>
<comment type="caution">
    <text evidence="2">The sequence shown here is derived from an EMBL/GenBank/DDBJ whole genome shotgun (WGS) entry which is preliminary data.</text>
</comment>
<gene>
    <name evidence="2" type="ORF">P691DRAFT_807939</name>
</gene>
<dbReference type="OrthoDB" id="3249986at2759"/>
<evidence type="ECO:0000256" key="1">
    <source>
        <dbReference type="SAM" id="Phobius"/>
    </source>
</evidence>
<sequence>MALHFPKATLLHSALANISHEVATVDNIITTPARLPTELLLIIRTHLLNTLTTHHFLESTRALAEYEAILQRLLCPDCISYNHDIYGPDIWQWQQFSGPCNCVQKPSTSPNPPVNPQQFSSPYHWLEHHLSLQAAQFYPASSSSSPPPIWDVVTDVLHRYHCEPLKEDLDDFQRSPPSPSGITIFYYRRAVDYYGYLRQSQIPPTIRVRPVQSSLRLLESNGIGDPGDMGDAFRTEIILRQACRELGFSLELKDVFSSPRESASQPLSWSLRKQDSSSEIPPQKFSLRFSSSPVFHGAFKTYSFLSAVLGAFFAIPMTIATIALTVICFYSRPVALRVGV</sequence>
<name>A0A9P5XIL0_9AGAR</name>
<keyword evidence="1" id="KW-0812">Transmembrane</keyword>
<dbReference type="AlphaFoldDB" id="A0A9P5XIL0"/>
<feature type="transmembrane region" description="Helical" evidence="1">
    <location>
        <begin position="302"/>
        <end position="330"/>
    </location>
</feature>
<keyword evidence="1" id="KW-1133">Transmembrane helix</keyword>
<reference evidence="2" key="1">
    <citation type="submission" date="2020-11" db="EMBL/GenBank/DDBJ databases">
        <authorList>
            <consortium name="DOE Joint Genome Institute"/>
            <person name="Ahrendt S."/>
            <person name="Riley R."/>
            <person name="Andreopoulos W."/>
            <person name="Labutti K."/>
            <person name="Pangilinan J."/>
            <person name="Ruiz-Duenas F.J."/>
            <person name="Barrasa J.M."/>
            <person name="Sanchez-Garcia M."/>
            <person name="Camarero S."/>
            <person name="Miyauchi S."/>
            <person name="Serrano A."/>
            <person name="Linde D."/>
            <person name="Babiker R."/>
            <person name="Drula E."/>
            <person name="Ayuso-Fernandez I."/>
            <person name="Pacheco R."/>
            <person name="Padilla G."/>
            <person name="Ferreira P."/>
            <person name="Barriuso J."/>
            <person name="Kellner H."/>
            <person name="Castanera R."/>
            <person name="Alfaro M."/>
            <person name="Ramirez L."/>
            <person name="Pisabarro A.G."/>
            <person name="Kuo A."/>
            <person name="Tritt A."/>
            <person name="Lipzen A."/>
            <person name="He G."/>
            <person name="Yan M."/>
            <person name="Ng V."/>
            <person name="Cullen D."/>
            <person name="Martin F."/>
            <person name="Rosso M.-N."/>
            <person name="Henrissat B."/>
            <person name="Hibbett D."/>
            <person name="Martinez A.T."/>
            <person name="Grigoriev I.V."/>
        </authorList>
    </citation>
    <scope>NUCLEOTIDE SEQUENCE</scope>
    <source>
        <strain evidence="2">MF-IS2</strain>
    </source>
</reference>
<evidence type="ECO:0000313" key="2">
    <source>
        <dbReference type="EMBL" id="KAF9451395.1"/>
    </source>
</evidence>